<dbReference type="PIRSF" id="PIRSF036492">
    <property type="entry name" value="ALDH"/>
    <property type="match status" value="1"/>
</dbReference>
<comment type="caution">
    <text evidence="7">The sequence shown here is derived from an EMBL/GenBank/DDBJ whole genome shotgun (WGS) entry which is preliminary data.</text>
</comment>
<dbReference type="InterPro" id="IPR016162">
    <property type="entry name" value="Ald_DH_N"/>
</dbReference>
<reference evidence="7 8" key="1">
    <citation type="submission" date="2022-07" db="EMBL/GenBank/DDBJ databases">
        <title>Methylomonas rivi sp. nov., Methylomonas rosea sp. nov., Methylomonas aureus sp. nov. and Methylomonas subterranea sp. nov., four novel methanotrophs isolated from a freshwater creek and the deep terrestrial subsurface.</title>
        <authorList>
            <person name="Abin C."/>
            <person name="Sankaranarayanan K."/>
            <person name="Garner C."/>
            <person name="Sindelar R."/>
            <person name="Kotary K."/>
            <person name="Garner R."/>
            <person name="Barclay S."/>
            <person name="Lawson P."/>
            <person name="Krumholz L."/>
        </authorList>
    </citation>
    <scope>NUCLEOTIDE SEQUENCE [LARGE SCALE GENOMIC DNA]</scope>
    <source>
        <strain evidence="7 8">SURF-2</strain>
    </source>
</reference>
<evidence type="ECO:0000256" key="4">
    <source>
        <dbReference type="PROSITE-ProRule" id="PRU10007"/>
    </source>
</evidence>
<gene>
    <name evidence="7" type="ORF">NP590_09030</name>
</gene>
<dbReference type="Gene3D" id="3.40.605.10">
    <property type="entry name" value="Aldehyde Dehydrogenase, Chain A, domain 1"/>
    <property type="match status" value="1"/>
</dbReference>
<evidence type="ECO:0000256" key="3">
    <source>
        <dbReference type="PIRNR" id="PIRNR036492"/>
    </source>
</evidence>
<keyword evidence="2 3" id="KW-0560">Oxidoreductase</keyword>
<dbReference type="PANTHER" id="PTHR11699">
    <property type="entry name" value="ALDEHYDE DEHYDROGENASE-RELATED"/>
    <property type="match status" value="1"/>
</dbReference>
<comment type="similarity">
    <text evidence="1 3 5">Belongs to the aldehyde dehydrogenase family.</text>
</comment>
<feature type="domain" description="Aldehyde dehydrogenase" evidence="6">
    <location>
        <begin position="10"/>
        <end position="457"/>
    </location>
</feature>
<protein>
    <recommendedName>
        <fullName evidence="3">Aldehyde dehydrogenase</fullName>
    </recommendedName>
</protein>
<proteinExistence type="inferred from homology"/>
<evidence type="ECO:0000313" key="7">
    <source>
        <dbReference type="EMBL" id="MCQ8104247.1"/>
    </source>
</evidence>
<dbReference type="CDD" id="cd07099">
    <property type="entry name" value="ALDH_DDALDH"/>
    <property type="match status" value="1"/>
</dbReference>
<evidence type="ECO:0000256" key="5">
    <source>
        <dbReference type="RuleBase" id="RU003345"/>
    </source>
</evidence>
<evidence type="ECO:0000256" key="2">
    <source>
        <dbReference type="ARBA" id="ARBA00023002"/>
    </source>
</evidence>
<keyword evidence="8" id="KW-1185">Reference proteome</keyword>
<dbReference type="EMBL" id="JANIBJ010000014">
    <property type="protein sequence ID" value="MCQ8104247.1"/>
    <property type="molecule type" value="Genomic_DNA"/>
</dbReference>
<dbReference type="Proteomes" id="UP001524499">
    <property type="component" value="Unassembled WGS sequence"/>
</dbReference>
<dbReference type="SUPFAM" id="SSF53720">
    <property type="entry name" value="ALDH-like"/>
    <property type="match status" value="1"/>
</dbReference>
<evidence type="ECO:0000313" key="8">
    <source>
        <dbReference type="Proteomes" id="UP001524499"/>
    </source>
</evidence>
<name>A0ABT1TFK4_9GAMM</name>
<dbReference type="RefSeq" id="WP_256602028.1">
    <property type="nucleotide sequence ID" value="NZ_JANIBJ010000014.1"/>
</dbReference>
<feature type="active site" evidence="4">
    <location>
        <position position="241"/>
    </location>
</feature>
<dbReference type="InterPro" id="IPR012394">
    <property type="entry name" value="Aldehyde_DH_NAD(P)"/>
</dbReference>
<evidence type="ECO:0000259" key="6">
    <source>
        <dbReference type="Pfam" id="PF00171"/>
    </source>
</evidence>
<organism evidence="7 8">
    <name type="scientific">Methylomonas subterranea</name>
    <dbReference type="NCBI Taxonomy" id="2952225"/>
    <lineage>
        <taxon>Bacteria</taxon>
        <taxon>Pseudomonadati</taxon>
        <taxon>Pseudomonadota</taxon>
        <taxon>Gammaproteobacteria</taxon>
        <taxon>Methylococcales</taxon>
        <taxon>Methylococcaceae</taxon>
        <taxon>Methylomonas</taxon>
    </lineage>
</organism>
<dbReference type="PROSITE" id="PS00687">
    <property type="entry name" value="ALDEHYDE_DEHYDR_GLU"/>
    <property type="match status" value="1"/>
</dbReference>
<dbReference type="Gene3D" id="3.40.309.10">
    <property type="entry name" value="Aldehyde Dehydrogenase, Chain A, domain 2"/>
    <property type="match status" value="1"/>
</dbReference>
<dbReference type="InterPro" id="IPR016163">
    <property type="entry name" value="Ald_DH_C"/>
</dbReference>
<dbReference type="InterPro" id="IPR029510">
    <property type="entry name" value="Ald_DH_CS_GLU"/>
</dbReference>
<sequence length="537" mass="59190">MAEKSVSMAMLQAISPLDGKLLGEYTPSSGTDIQRQLLAARNAADIWRQVPIKTRCKILGRLLPLLLADLDHLCDRIVQTTGKVRTEALLGEIYPILDLTRYYQKHAAAILRPQSIATSPFAFPGATAGIERRPYGVVAVISPWNYPFQLSLAPLLTALFAGNAVLLKTSEFSLPIGRLIMDLCQKLELPDGLVQWIIGDAGAGEQLLDAGPDLVFFTGGLNSGRAVMQRAAQHPIPVLLELGGKDPMLVFADADLPRACAAALYGAFCNSGQACVSVERLYVQQACHAEFLQLLRTGLADINVGHGPQGDLGAMTSERQFDIVKAHYVDAIAQGAQASGPLERQGNYVKPVLLWNVHHGMRLMREETFGPLLPLMAFQDEAAALQLANDSEFGLNASVWSKDIGKAERIAGQLHTGNWVINDVLKNIGHPGLPFGGAKKSGFGRYHGAEGLRQFTYPVSGLTSRSHLPREPNWFPYSELRYQHFKGYIDFVYGSGSLPQRIKRNWPALEAFKEYSAFDLTQRWQNLKLWLSWQRDY</sequence>
<dbReference type="InterPro" id="IPR016161">
    <property type="entry name" value="Ald_DH/histidinol_DH"/>
</dbReference>
<dbReference type="InterPro" id="IPR015590">
    <property type="entry name" value="Aldehyde_DH_dom"/>
</dbReference>
<accession>A0ABT1TFK4</accession>
<evidence type="ECO:0000256" key="1">
    <source>
        <dbReference type="ARBA" id="ARBA00009986"/>
    </source>
</evidence>
<dbReference type="Pfam" id="PF00171">
    <property type="entry name" value="Aldedh"/>
    <property type="match status" value="1"/>
</dbReference>